<evidence type="ECO:0000256" key="1">
    <source>
        <dbReference type="ARBA" id="ARBA00023002"/>
    </source>
</evidence>
<gene>
    <name evidence="4" type="ORF">A3A34_00705</name>
</gene>
<comment type="caution">
    <text evidence="4">The sequence shown here is derived from an EMBL/GenBank/DDBJ whole genome shotgun (WGS) entry which is preliminary data.</text>
</comment>
<dbReference type="GO" id="GO:0010133">
    <property type="term" value="P:L-proline catabolic process to L-glutamate"/>
    <property type="evidence" value="ECO:0007669"/>
    <property type="project" value="TreeGrafter"/>
</dbReference>
<dbReference type="PANTHER" id="PTHR42862">
    <property type="entry name" value="DELTA-1-PYRROLINE-5-CARBOXYLATE DEHYDROGENASE 1, ISOFORM A-RELATED"/>
    <property type="match status" value="1"/>
</dbReference>
<evidence type="ECO:0000313" key="4">
    <source>
        <dbReference type="EMBL" id="OGG76093.1"/>
    </source>
</evidence>
<dbReference type="InterPro" id="IPR016161">
    <property type="entry name" value="Ald_DH/histidinol_DH"/>
</dbReference>
<dbReference type="GO" id="GO:0009898">
    <property type="term" value="C:cytoplasmic side of plasma membrane"/>
    <property type="evidence" value="ECO:0007669"/>
    <property type="project" value="TreeGrafter"/>
</dbReference>
<dbReference type="InterPro" id="IPR016162">
    <property type="entry name" value="Ald_DH_N"/>
</dbReference>
<organism evidence="4 5">
    <name type="scientific">Candidatus Kaiserbacteria bacterium RIFCSPLOWO2_01_FULL_50_24</name>
    <dbReference type="NCBI Taxonomy" id="1798507"/>
    <lineage>
        <taxon>Bacteria</taxon>
        <taxon>Candidatus Kaiseribacteriota</taxon>
    </lineage>
</organism>
<dbReference type="Gene3D" id="3.40.605.10">
    <property type="entry name" value="Aldehyde Dehydrogenase, Chain A, domain 1"/>
    <property type="match status" value="1"/>
</dbReference>
<feature type="domain" description="Aldehyde dehydrogenase" evidence="3">
    <location>
        <begin position="73"/>
        <end position="527"/>
    </location>
</feature>
<dbReference type="Pfam" id="PF00171">
    <property type="entry name" value="Aldedh"/>
    <property type="match status" value="1"/>
</dbReference>
<dbReference type="PANTHER" id="PTHR42862:SF1">
    <property type="entry name" value="DELTA-1-PYRROLINE-5-CARBOXYLATE DEHYDROGENASE 2, ISOFORM A-RELATED"/>
    <property type="match status" value="1"/>
</dbReference>
<evidence type="ECO:0000259" key="3">
    <source>
        <dbReference type="Pfam" id="PF00171"/>
    </source>
</evidence>
<dbReference type="Proteomes" id="UP000178587">
    <property type="component" value="Unassembled WGS sequence"/>
</dbReference>
<dbReference type="InterPro" id="IPR016163">
    <property type="entry name" value="Ald_DH_C"/>
</dbReference>
<dbReference type="EMBL" id="MFLU01000003">
    <property type="protein sequence ID" value="OGG76093.1"/>
    <property type="molecule type" value="Genomic_DNA"/>
</dbReference>
<proteinExistence type="predicted"/>
<dbReference type="GO" id="GO:0003842">
    <property type="term" value="F:L-glutamate gamma-semialdehyde dehydrogenase activity"/>
    <property type="evidence" value="ECO:0007669"/>
    <property type="project" value="TreeGrafter"/>
</dbReference>
<dbReference type="SUPFAM" id="SSF53720">
    <property type="entry name" value="ALDH-like"/>
    <property type="match status" value="1"/>
</dbReference>
<dbReference type="InterPro" id="IPR015590">
    <property type="entry name" value="Aldehyde_DH_dom"/>
</dbReference>
<dbReference type="AlphaFoldDB" id="A0A1F6ER40"/>
<dbReference type="STRING" id="1798507.A3A34_00705"/>
<keyword evidence="1" id="KW-0560">Oxidoreductase</keyword>
<name>A0A1F6ER40_9BACT</name>
<accession>A0A1F6ER40</accession>
<sequence length="581" mass="64588">MGKLRAILDKRFSEKKYPNPKAPEVAEKNADGRRLFEHEYLGKAYPWVLAGKSLSLTGRDNLYCTHAPFNRDIVVGKFPKWKKEDFPFDEFLRDVREAGLNFFKTVNRGRRIKLLLEISKIVEERFWLLCAAKMYETGQSLAEAIGETDEEVDFPLATAMYLEEIHEDLLLRSPSWSGDYNGKRYVPHGTFLNIEPFNFPGAIPMDMAVKALAMGNAVIMKPSDKSSLCGYLVYESVVLAFQRLGIPHESVVNYCPGGPEVVDMLLQSPDIAGVSFTGSSAALDEIKRKHGTMLRNKFRGKSPLAFGSAETSGVNVSVVWKDANISYAAAECAKSFLGRSGQKCSSARVIMVHKDMYDSFSRALEKEVEKVRFGNVLDGADLGPVITPQAEQTICERMDELTCHDITTRRYVKLSNVMLSPGLSLNTLPTILYAREPSFTREGAEVDAHTLMNTEIFGPVTTVVSVPDLATVKKLCNFSEFALTGTSFTNDPEFALELADIIPAGNLYFNRKCTGALVDSECFGGLSSRSSPTGVKGKNALVLFGSQQTISGFYPTSWSWSQQDEFIYRMGNELNYVFSKI</sequence>
<reference evidence="4 5" key="1">
    <citation type="journal article" date="2016" name="Nat. Commun.">
        <title>Thousands of microbial genomes shed light on interconnected biogeochemical processes in an aquifer system.</title>
        <authorList>
            <person name="Anantharaman K."/>
            <person name="Brown C.T."/>
            <person name="Hug L.A."/>
            <person name="Sharon I."/>
            <person name="Castelle C.J."/>
            <person name="Probst A.J."/>
            <person name="Thomas B.C."/>
            <person name="Singh A."/>
            <person name="Wilkins M.J."/>
            <person name="Karaoz U."/>
            <person name="Brodie E.L."/>
            <person name="Williams K.H."/>
            <person name="Hubbard S.S."/>
            <person name="Banfield J.F."/>
        </authorList>
    </citation>
    <scope>NUCLEOTIDE SEQUENCE [LARGE SCALE GENOMIC DNA]</scope>
</reference>
<dbReference type="Gene3D" id="3.40.309.10">
    <property type="entry name" value="Aldehyde Dehydrogenase, Chain A, domain 2"/>
    <property type="match status" value="1"/>
</dbReference>
<evidence type="ECO:0000313" key="5">
    <source>
        <dbReference type="Proteomes" id="UP000178587"/>
    </source>
</evidence>
<evidence type="ECO:0000256" key="2">
    <source>
        <dbReference type="ARBA" id="ARBA00023027"/>
    </source>
</evidence>
<dbReference type="InterPro" id="IPR050485">
    <property type="entry name" value="Proline_metab_enzyme"/>
</dbReference>
<protein>
    <recommendedName>
        <fullName evidence="3">Aldehyde dehydrogenase domain-containing protein</fullName>
    </recommendedName>
</protein>
<keyword evidence="2" id="KW-0520">NAD</keyword>